<feature type="region of interest" description="Disordered" evidence="5">
    <location>
        <begin position="139"/>
        <end position="167"/>
    </location>
</feature>
<evidence type="ECO:0000313" key="7">
    <source>
        <dbReference type="EMBL" id="JAQ11826.1"/>
    </source>
</evidence>
<keyword evidence="3 4" id="KW-0440">LIM domain</keyword>
<keyword evidence="1 4" id="KW-0479">Metal-binding</keyword>
<feature type="compositionally biased region" description="Polar residues" evidence="5">
    <location>
        <begin position="180"/>
        <end position="194"/>
    </location>
</feature>
<dbReference type="AlphaFoldDB" id="A0A146LYW5"/>
<keyword evidence="2 4" id="KW-0862">Zinc</keyword>
<feature type="region of interest" description="Disordered" evidence="5">
    <location>
        <begin position="840"/>
        <end position="917"/>
    </location>
</feature>
<dbReference type="PANTHER" id="PTHR24206">
    <property type="entry name" value="OS06G0237300 PROTEIN"/>
    <property type="match status" value="1"/>
</dbReference>
<evidence type="ECO:0000259" key="6">
    <source>
        <dbReference type="PROSITE" id="PS50023"/>
    </source>
</evidence>
<gene>
    <name evidence="7" type="primary">LIMA1_1</name>
    <name evidence="7" type="ORF">g.69589</name>
</gene>
<proteinExistence type="predicted"/>
<evidence type="ECO:0000256" key="5">
    <source>
        <dbReference type="SAM" id="MobiDB-lite"/>
    </source>
</evidence>
<dbReference type="SUPFAM" id="SSF57716">
    <property type="entry name" value="Glucocorticoid receptor-like (DNA-binding domain)"/>
    <property type="match status" value="2"/>
</dbReference>
<dbReference type="SMART" id="SM00132">
    <property type="entry name" value="LIM"/>
    <property type="match status" value="1"/>
</dbReference>
<feature type="region of interest" description="Disordered" evidence="5">
    <location>
        <begin position="624"/>
        <end position="661"/>
    </location>
</feature>
<organism evidence="7">
    <name type="scientific">Lygus hesperus</name>
    <name type="common">Western plant bug</name>
    <dbReference type="NCBI Taxonomy" id="30085"/>
    <lineage>
        <taxon>Eukaryota</taxon>
        <taxon>Metazoa</taxon>
        <taxon>Ecdysozoa</taxon>
        <taxon>Arthropoda</taxon>
        <taxon>Hexapoda</taxon>
        <taxon>Insecta</taxon>
        <taxon>Pterygota</taxon>
        <taxon>Neoptera</taxon>
        <taxon>Paraneoptera</taxon>
        <taxon>Hemiptera</taxon>
        <taxon>Heteroptera</taxon>
        <taxon>Panheteroptera</taxon>
        <taxon>Cimicomorpha</taxon>
        <taxon>Miridae</taxon>
        <taxon>Mirini</taxon>
        <taxon>Lygus</taxon>
    </lineage>
</organism>
<accession>A0A146LYW5</accession>
<protein>
    <submittedName>
        <fullName evidence="7">LIM domain and actin-binding protein 1</fullName>
    </submittedName>
</protein>
<feature type="region of interest" description="Disordered" evidence="5">
    <location>
        <begin position="712"/>
        <end position="767"/>
    </location>
</feature>
<reference evidence="7" key="1">
    <citation type="journal article" date="2016" name="Gigascience">
        <title>De novo construction of an expanded transcriptome assembly for the western tarnished plant bug, Lygus hesperus.</title>
        <authorList>
            <person name="Tassone E.E."/>
            <person name="Geib S.M."/>
            <person name="Hall B."/>
            <person name="Fabrick J.A."/>
            <person name="Brent C.S."/>
            <person name="Hull J.J."/>
        </authorList>
    </citation>
    <scope>NUCLEOTIDE SEQUENCE</scope>
</reference>
<dbReference type="InterPro" id="IPR001781">
    <property type="entry name" value="Znf_LIM"/>
</dbReference>
<evidence type="ECO:0000256" key="4">
    <source>
        <dbReference type="PROSITE-ProRule" id="PRU00125"/>
    </source>
</evidence>
<feature type="compositionally biased region" description="Basic and acidic residues" evidence="5">
    <location>
        <begin position="718"/>
        <end position="765"/>
    </location>
</feature>
<dbReference type="PROSITE" id="PS50023">
    <property type="entry name" value="LIM_DOMAIN_2"/>
    <property type="match status" value="1"/>
</dbReference>
<evidence type="ECO:0000256" key="2">
    <source>
        <dbReference type="ARBA" id="ARBA00022833"/>
    </source>
</evidence>
<feature type="region of interest" description="Disordered" evidence="5">
    <location>
        <begin position="344"/>
        <end position="363"/>
    </location>
</feature>
<feature type="region of interest" description="Disordered" evidence="5">
    <location>
        <begin position="180"/>
        <end position="200"/>
    </location>
</feature>
<dbReference type="FunFam" id="2.10.110.10:FF:000002">
    <property type="entry name" value="LIM domain and actin-binding 1"/>
    <property type="match status" value="1"/>
</dbReference>
<feature type="compositionally biased region" description="Pro residues" evidence="5">
    <location>
        <begin position="352"/>
        <end position="362"/>
    </location>
</feature>
<feature type="compositionally biased region" description="Acidic residues" evidence="5">
    <location>
        <begin position="632"/>
        <end position="644"/>
    </location>
</feature>
<name>A0A146LYW5_LYGHE</name>
<feature type="non-terminal residue" evidence="7">
    <location>
        <position position="950"/>
    </location>
</feature>
<feature type="compositionally biased region" description="Basic and acidic residues" evidence="5">
    <location>
        <begin position="805"/>
        <end position="824"/>
    </location>
</feature>
<feature type="region of interest" description="Disordered" evidence="5">
    <location>
        <begin position="793"/>
        <end position="828"/>
    </location>
</feature>
<dbReference type="GO" id="GO:0046872">
    <property type="term" value="F:metal ion binding"/>
    <property type="evidence" value="ECO:0007669"/>
    <property type="project" value="UniProtKB-KW"/>
</dbReference>
<dbReference type="CDD" id="cd09445">
    <property type="entry name" value="LIM_Mical_like_2"/>
    <property type="match status" value="1"/>
</dbReference>
<sequence length="950" mass="105958">MAEVAKSVVVSEAERPEPEEVSLQQLIENELALRAPSKTHAFTRDFILHEREAACAVNGAVNGDSEEWTTVETVAMEIQNDVSPQTPEPKMNGDATHEILPPEIVETETLVSFEPDVPDFQPPSNDDVQNTKIAPFENGHIESPEIDSSVSQDETQEPPPDIHDDPFAVSLENHSVVLTSPEIPTSPENPTSDSETCDAKRELTTSETWVVQSPTVTSHTVATESREVSSPEIVTTSELIAPEIVGASEFSAPEIVSFHESVSSVEDHVETVTTVVTSVVKTVVTSSSSVDENETESVETTVTERKKKKKSSSLEGGEVVTNGKTKKTKKKKTEEKENHISVITNGHHHPASPEPLVAPPISPTSQISVKEDDLSNICVKDLKLNYVNEATKSTKAHPSEIPVPPPVSIRELRRSFGDLHKACENLDANVHDSNQIDLISKSSFSKFDQLSKKSTVLHVRSSGSEKASKTFNQSEAQGTNPSCKACNKTVFAMEQIKAERAVWHKNCFRCHTCNKQLTVDIYSSHEGELYCKPHFKELFQPKAVVETEEPASDKPDLGLEELSSLNVKSRFQVFEKGDNVDGELERSPTQVSVKRSSSILSKLAKFQKKGMDVGVSDDALNGFVYEGSSSSSEEDEDEDEEEEERGVIKCRRKQKERPMSFGKIDDVKKNWECATDQATRREMMREIKKEELQNLRSRLFMGKQGKMKEMYEQAVADSEGKSPRKDSDGDVIRSDKAKLVKEKFEKGEVVHSDSDEETPNKKTLNEDMSVFEEGISKKSRSIFLEMDASVAKTASAAPVSPVPQKEMKPRIPRETDSPEREIYRDPMVVRCDDKLEEEATVLKSQTTSKMLSMFRQLEEQKEVIPDGPKPKKCFTPPPDYRGSESEEESEEEYDDEEDEEEDEESEGEDGVVKSSYKVKDEFLDQARNAAKARQLAAKFEQWEPEKHSAN</sequence>
<dbReference type="PROSITE" id="PS00478">
    <property type="entry name" value="LIM_DOMAIN_1"/>
    <property type="match status" value="1"/>
</dbReference>
<feature type="region of interest" description="Disordered" evidence="5">
    <location>
        <begin position="287"/>
        <end position="336"/>
    </location>
</feature>
<dbReference type="EMBL" id="GDHC01006803">
    <property type="protein sequence ID" value="JAQ11826.1"/>
    <property type="molecule type" value="Transcribed_RNA"/>
</dbReference>
<feature type="compositionally biased region" description="Acidic residues" evidence="5">
    <location>
        <begin position="885"/>
        <end position="909"/>
    </location>
</feature>
<evidence type="ECO:0000256" key="1">
    <source>
        <dbReference type="ARBA" id="ARBA00022723"/>
    </source>
</evidence>
<feature type="domain" description="LIM zinc-binding" evidence="6">
    <location>
        <begin position="481"/>
        <end position="541"/>
    </location>
</feature>
<dbReference type="Pfam" id="PF00412">
    <property type="entry name" value="LIM"/>
    <property type="match status" value="1"/>
</dbReference>
<evidence type="ECO:0000256" key="3">
    <source>
        <dbReference type="ARBA" id="ARBA00023038"/>
    </source>
</evidence>
<dbReference type="Gene3D" id="2.10.110.10">
    <property type="entry name" value="Cysteine Rich Protein"/>
    <property type="match status" value="1"/>
</dbReference>